<dbReference type="PANTHER" id="PTHR19376:SF54">
    <property type="entry name" value="DNA-DIRECTED RNA POLYMERASE SUBUNIT BETA"/>
    <property type="match status" value="1"/>
</dbReference>
<feature type="domain" description="RNA polymerase Rpb1" evidence="9">
    <location>
        <begin position="118"/>
        <end position="290"/>
    </location>
</feature>
<evidence type="ECO:0000256" key="7">
    <source>
        <dbReference type="ARBA" id="ARBA00048552"/>
    </source>
</evidence>
<organism evidence="10 11">
    <name type="scientific">Cyclospora cayetanensis</name>
    <dbReference type="NCBI Taxonomy" id="88456"/>
    <lineage>
        <taxon>Eukaryota</taxon>
        <taxon>Sar</taxon>
        <taxon>Alveolata</taxon>
        <taxon>Apicomplexa</taxon>
        <taxon>Conoidasida</taxon>
        <taxon>Coccidia</taxon>
        <taxon>Eucoccidiorida</taxon>
        <taxon>Eimeriorina</taxon>
        <taxon>Eimeriidae</taxon>
        <taxon>Cyclospora</taxon>
    </lineage>
</organism>
<dbReference type="GO" id="GO:0003677">
    <property type="term" value="F:DNA binding"/>
    <property type="evidence" value="ECO:0007669"/>
    <property type="project" value="InterPro"/>
</dbReference>
<keyword evidence="4" id="KW-0808">Transferase</keyword>
<keyword evidence="8" id="KW-0812">Transmembrane</keyword>
<dbReference type="GO" id="GO:0006351">
    <property type="term" value="P:DNA-templated transcription"/>
    <property type="evidence" value="ECO:0007669"/>
    <property type="project" value="InterPro"/>
</dbReference>
<keyword evidence="10" id="KW-1185">Reference proteome</keyword>
<evidence type="ECO:0000256" key="2">
    <source>
        <dbReference type="ARBA" id="ARBA00012418"/>
    </source>
</evidence>
<dbReference type="CDD" id="cd02655">
    <property type="entry name" value="RNAP_beta'_C"/>
    <property type="match status" value="1"/>
</dbReference>
<dbReference type="GeneID" id="113146437"/>
<name>A0A6P6RPT0_9EIME</name>
<evidence type="ECO:0000313" key="11">
    <source>
        <dbReference type="RefSeq" id="XP_026189604.1"/>
    </source>
</evidence>
<evidence type="ECO:0000256" key="3">
    <source>
        <dbReference type="ARBA" id="ARBA00022478"/>
    </source>
</evidence>
<keyword evidence="8" id="KW-0472">Membrane</keyword>
<dbReference type="InterPro" id="IPR007081">
    <property type="entry name" value="RNA_pol_Rpb1_5"/>
</dbReference>
<evidence type="ECO:0000259" key="9">
    <source>
        <dbReference type="Pfam" id="PF04998"/>
    </source>
</evidence>
<feature type="transmembrane region" description="Helical" evidence="8">
    <location>
        <begin position="431"/>
        <end position="455"/>
    </location>
</feature>
<dbReference type="Gene3D" id="1.10.150.390">
    <property type="match status" value="1"/>
</dbReference>
<evidence type="ECO:0000313" key="10">
    <source>
        <dbReference type="Proteomes" id="UP000515125"/>
    </source>
</evidence>
<dbReference type="PANTHER" id="PTHR19376">
    <property type="entry name" value="DNA-DIRECTED RNA POLYMERASE"/>
    <property type="match status" value="1"/>
</dbReference>
<dbReference type="Proteomes" id="UP000515125">
    <property type="component" value="Unplaced"/>
</dbReference>
<comment type="function">
    <text evidence="1">DNA-dependent RNA polymerase catalyzes the transcription of DNA into RNA using the four ribonucleoside triphosphates as substrates.</text>
</comment>
<reference evidence="11" key="1">
    <citation type="submission" date="2025-08" db="UniProtKB">
        <authorList>
            <consortium name="RefSeq"/>
        </authorList>
    </citation>
    <scope>IDENTIFICATION</scope>
</reference>
<dbReference type="Gene3D" id="1.10.1790.20">
    <property type="match status" value="1"/>
</dbReference>
<dbReference type="Gene3D" id="6.10.250.2940">
    <property type="match status" value="1"/>
</dbReference>
<dbReference type="SUPFAM" id="SSF64484">
    <property type="entry name" value="beta and beta-prime subunits of DNA dependent RNA-polymerase"/>
    <property type="match status" value="1"/>
</dbReference>
<dbReference type="RefSeq" id="XP_026189604.1">
    <property type="nucleotide sequence ID" value="XM_026333819.1"/>
</dbReference>
<gene>
    <name evidence="11" type="primary">LOC113146437</name>
</gene>
<dbReference type="AlphaFoldDB" id="A0A6P6RPT0"/>
<comment type="catalytic activity">
    <reaction evidence="7">
        <text>RNA(n) + a ribonucleoside 5'-triphosphate = RNA(n+1) + diphosphate</text>
        <dbReference type="Rhea" id="RHEA:21248"/>
        <dbReference type="Rhea" id="RHEA-COMP:14527"/>
        <dbReference type="Rhea" id="RHEA-COMP:17342"/>
        <dbReference type="ChEBI" id="CHEBI:33019"/>
        <dbReference type="ChEBI" id="CHEBI:61557"/>
        <dbReference type="ChEBI" id="CHEBI:140395"/>
        <dbReference type="EC" id="2.7.7.6"/>
    </reaction>
</comment>
<keyword evidence="5" id="KW-0548">Nucleotidyltransferase</keyword>
<sequence>MLNITCFNLGPKFFNFEQRLVQKLLYFNITNYIKELMFLGFEYSFYFPLILTLESTKGFFFTSPLLRYNELLKLNYNIKEYNISYSIQKNINSYIPFLNLINSFNNINAFSSSLHLMANTGAKGVLDTALKTADAGYLTRRLVESIQELNIKEYNCGSKNSLEYEFQINSKGTLILPFFLLLSGKVLQKNLIEPTTKKIIEFKNNYISDNLINNLYIKFNSLLKINTFSIKTCISGRTICSKCFGHTTFNTNNLGKSIGILSSQVIGEPGTQLTLRTFHTGGASTILKSNIYIKNKYLLIKINTISLNKIYEHNTAILLPNNIITSGNYSINILLLKLFSYNLNFYKQDHSITMSHIFIFNLIIESLLKQYFKNGINIPSIQFELIAKKMTSFVKINYIGDSSLLENDIFEYTKLKILNYTLFTLGYKQILYIPIILGITKSILACSGFFLSISFQEIIKYLIKLSIEVSTDWLSDLKSNIITTDIIKTGSGWQRHFIKI</sequence>
<accession>A0A6P6RPT0</accession>
<dbReference type="EC" id="2.7.7.6" evidence="2"/>
<evidence type="ECO:0000256" key="8">
    <source>
        <dbReference type="SAM" id="Phobius"/>
    </source>
</evidence>
<keyword evidence="6" id="KW-0804">Transcription</keyword>
<dbReference type="OrthoDB" id="392892at2759"/>
<dbReference type="GO" id="GO:0000428">
    <property type="term" value="C:DNA-directed RNA polymerase complex"/>
    <property type="evidence" value="ECO:0007669"/>
    <property type="project" value="UniProtKB-KW"/>
</dbReference>
<dbReference type="InterPro" id="IPR045867">
    <property type="entry name" value="DNA-dir_RpoC_beta_prime"/>
</dbReference>
<protein>
    <recommendedName>
        <fullName evidence="2">DNA-directed RNA polymerase</fullName>
        <ecNumber evidence="2">2.7.7.6</ecNumber>
    </recommendedName>
</protein>
<evidence type="ECO:0000256" key="4">
    <source>
        <dbReference type="ARBA" id="ARBA00022679"/>
    </source>
</evidence>
<keyword evidence="8" id="KW-1133">Transmembrane helix</keyword>
<evidence type="ECO:0000256" key="6">
    <source>
        <dbReference type="ARBA" id="ARBA00023163"/>
    </source>
</evidence>
<dbReference type="Pfam" id="PF04998">
    <property type="entry name" value="RNA_pol_Rpb1_5"/>
    <property type="match status" value="1"/>
</dbReference>
<proteinExistence type="predicted"/>
<dbReference type="GO" id="GO:0003899">
    <property type="term" value="F:DNA-directed RNA polymerase activity"/>
    <property type="evidence" value="ECO:0007669"/>
    <property type="project" value="UniProtKB-EC"/>
</dbReference>
<evidence type="ECO:0000256" key="5">
    <source>
        <dbReference type="ARBA" id="ARBA00022695"/>
    </source>
</evidence>
<keyword evidence="3" id="KW-0240">DNA-directed RNA polymerase</keyword>
<evidence type="ECO:0000256" key="1">
    <source>
        <dbReference type="ARBA" id="ARBA00004026"/>
    </source>
</evidence>